<evidence type="ECO:0000256" key="1">
    <source>
        <dbReference type="SAM" id="Phobius"/>
    </source>
</evidence>
<organism evidence="2 3">
    <name type="scientific">Ecytonucleospora hepatopenaei</name>
    <dbReference type="NCBI Taxonomy" id="646526"/>
    <lineage>
        <taxon>Eukaryota</taxon>
        <taxon>Fungi</taxon>
        <taxon>Fungi incertae sedis</taxon>
        <taxon>Microsporidia</taxon>
        <taxon>Enterocytozoonidae</taxon>
        <taxon>Ecytonucleospora</taxon>
    </lineage>
</organism>
<keyword evidence="3" id="KW-1185">Reference proteome</keyword>
<feature type="transmembrane region" description="Helical" evidence="1">
    <location>
        <begin position="36"/>
        <end position="56"/>
    </location>
</feature>
<sequence length="187" mass="21356">MPNNVNNKGYFACVKHHIYCMWLLRPVDLSETPINILHFLLLAFLNTCLIFCAHLIRLICSVNLFKLALNIVSPLYILFGCVFMIVLSMVGGWVYGIFLDEMSLSNSYLVMLSTGYMPYVMLITIIFVDLSGIISICAGIAAEYFLRSSLLKHRAFESKIDKIYFVVVSMLLNVGAYWFIYPLFFVS</sequence>
<feature type="transmembrane region" description="Helical" evidence="1">
    <location>
        <begin position="119"/>
        <end position="142"/>
    </location>
</feature>
<dbReference type="AlphaFoldDB" id="A0A1W0E598"/>
<keyword evidence="1" id="KW-0472">Membrane</keyword>
<accession>A0A1W0E598</accession>
<proteinExistence type="predicted"/>
<feature type="transmembrane region" description="Helical" evidence="1">
    <location>
        <begin position="163"/>
        <end position="184"/>
    </location>
</feature>
<name>A0A1W0E598_9MICR</name>
<dbReference type="EMBL" id="MNPJ01000020">
    <property type="protein sequence ID" value="OQS54403.1"/>
    <property type="molecule type" value="Genomic_DNA"/>
</dbReference>
<keyword evidence="1" id="KW-0812">Transmembrane</keyword>
<dbReference type="OrthoDB" id="2194587at2759"/>
<comment type="caution">
    <text evidence="2">The sequence shown here is derived from an EMBL/GenBank/DDBJ whole genome shotgun (WGS) entry which is preliminary data.</text>
</comment>
<feature type="transmembrane region" description="Helical" evidence="1">
    <location>
        <begin position="76"/>
        <end position="99"/>
    </location>
</feature>
<reference evidence="2 3" key="1">
    <citation type="journal article" date="2017" name="Environ. Microbiol.">
        <title>Decay of the glycolytic pathway and adaptation to intranuclear parasitism within Enterocytozoonidae microsporidia.</title>
        <authorList>
            <person name="Wiredu Boakye D."/>
            <person name="Jaroenlak P."/>
            <person name="Prachumwat A."/>
            <person name="Williams T.A."/>
            <person name="Bateman K.S."/>
            <person name="Itsathitphaisarn O."/>
            <person name="Sritunyalucksana K."/>
            <person name="Paszkiewicz K.H."/>
            <person name="Moore K.A."/>
            <person name="Stentiford G.D."/>
            <person name="Williams B.A."/>
        </authorList>
    </citation>
    <scope>NUCLEOTIDE SEQUENCE [LARGE SCALE GENOMIC DNA]</scope>
    <source>
        <strain evidence="2 3">TH1</strain>
    </source>
</reference>
<evidence type="ECO:0000313" key="3">
    <source>
        <dbReference type="Proteomes" id="UP000192758"/>
    </source>
</evidence>
<dbReference type="VEuPathDB" id="MicrosporidiaDB:EHP00_1840"/>
<dbReference type="Proteomes" id="UP000192758">
    <property type="component" value="Unassembled WGS sequence"/>
</dbReference>
<evidence type="ECO:0000313" key="2">
    <source>
        <dbReference type="EMBL" id="OQS54403.1"/>
    </source>
</evidence>
<gene>
    <name evidence="2" type="ORF">EHP00_1840</name>
</gene>
<protein>
    <submittedName>
        <fullName evidence="2">Uncharacterized protein</fullName>
    </submittedName>
</protein>
<keyword evidence="1" id="KW-1133">Transmembrane helix</keyword>